<dbReference type="OrthoDB" id="540174at2759"/>
<evidence type="ECO:0000256" key="4">
    <source>
        <dbReference type="SAM" id="MobiDB-lite"/>
    </source>
</evidence>
<name>A0A2N5TXJ7_9BASI</name>
<dbReference type="PANTHER" id="PTHR28657">
    <property type="entry name" value="INDOLEAMINE 2,3-DIOXYGENASE"/>
    <property type="match status" value="1"/>
</dbReference>
<dbReference type="STRING" id="200324.A0A2N5TXJ7"/>
<gene>
    <name evidence="5" type="ORF">PCANC_22143</name>
</gene>
<dbReference type="GO" id="GO:0046872">
    <property type="term" value="F:metal ion binding"/>
    <property type="evidence" value="ECO:0007669"/>
    <property type="project" value="UniProtKB-KW"/>
</dbReference>
<protein>
    <submittedName>
        <fullName evidence="5">Uncharacterized protein</fullName>
    </submittedName>
</protein>
<dbReference type="GO" id="GO:0033754">
    <property type="term" value="F:indoleamine 2,3-dioxygenase activity"/>
    <property type="evidence" value="ECO:0007669"/>
    <property type="project" value="TreeGrafter"/>
</dbReference>
<dbReference type="InterPro" id="IPR000898">
    <property type="entry name" value="Indolamine_dOase"/>
</dbReference>
<accession>A0A2N5TXJ7</accession>
<feature type="region of interest" description="Disordered" evidence="4">
    <location>
        <begin position="334"/>
        <end position="374"/>
    </location>
</feature>
<dbReference type="GO" id="GO:0019441">
    <property type="term" value="P:L-tryptophan catabolic process to kynurenine"/>
    <property type="evidence" value="ECO:0007669"/>
    <property type="project" value="InterPro"/>
</dbReference>
<dbReference type="GO" id="GO:0034354">
    <property type="term" value="P:'de novo' NAD+ biosynthetic process from L-tryptophan"/>
    <property type="evidence" value="ECO:0007669"/>
    <property type="project" value="TreeGrafter"/>
</dbReference>
<feature type="compositionally biased region" description="Low complexity" evidence="4">
    <location>
        <begin position="339"/>
        <end position="352"/>
    </location>
</feature>
<evidence type="ECO:0000256" key="2">
    <source>
        <dbReference type="ARBA" id="ARBA00022723"/>
    </source>
</evidence>
<dbReference type="Pfam" id="PF01231">
    <property type="entry name" value="IDO"/>
    <property type="match status" value="3"/>
</dbReference>
<dbReference type="EMBL" id="PGCJ01000386">
    <property type="protein sequence ID" value="PLW30188.1"/>
    <property type="molecule type" value="Genomic_DNA"/>
</dbReference>
<evidence type="ECO:0000256" key="1">
    <source>
        <dbReference type="ARBA" id="ARBA00007119"/>
    </source>
</evidence>
<evidence type="ECO:0000313" key="6">
    <source>
        <dbReference type="Proteomes" id="UP000235388"/>
    </source>
</evidence>
<dbReference type="Gene3D" id="1.20.58.480">
    <property type="match status" value="1"/>
</dbReference>
<sequence>MKGPHTIIFFQGSRLKKEIQCKKYFAKLSYPFFKSLAISSIVGLSSSLPLSESPSPLDFKVAPIQPLGAPSHQLQRLDGNSDTEEILEDRAGPEPELGLCSGFLPSSPPVRRLDWPWSPWEEALDAARGLQLGLGEANPHTQRWRQMIRDQLPLVQVHTLRHDVPRLRRAHLVLAFLMHFYVHSAKLVDESMPNQFEKIPKAVAVPLCAHLINPADGVTPENIAIETTFTNTPSEEHFYKTSVLVEALGMACLCLMKADAAIVADALSVTRIASSLLVLGSLIERFDGGQREMEGVIDHPTSNKSGWFMSDFGGPSAGQSMLIHALDVFLGVDHRPHPTGTHGQTTSSSSGSNPMKLQPGAPSGEETGPRRPPI</sequence>
<dbReference type="SUPFAM" id="SSF140959">
    <property type="entry name" value="Indolic compounds 2,3-dioxygenase-like"/>
    <property type="match status" value="1"/>
</dbReference>
<reference evidence="5 6" key="1">
    <citation type="submission" date="2017-11" db="EMBL/GenBank/DDBJ databases">
        <title>De novo assembly and phasing of dikaryotic genomes from two isolates of Puccinia coronata f. sp. avenae, the causal agent of oat crown rust.</title>
        <authorList>
            <person name="Miller M.E."/>
            <person name="Zhang Y."/>
            <person name="Omidvar V."/>
            <person name="Sperschneider J."/>
            <person name="Schwessinger B."/>
            <person name="Raley C."/>
            <person name="Palmer J.M."/>
            <person name="Garnica D."/>
            <person name="Upadhyaya N."/>
            <person name="Rathjen J."/>
            <person name="Taylor J.M."/>
            <person name="Park R.F."/>
            <person name="Dodds P.N."/>
            <person name="Hirsch C.D."/>
            <person name="Kianian S.F."/>
            <person name="Figueroa M."/>
        </authorList>
    </citation>
    <scope>NUCLEOTIDE SEQUENCE [LARGE SCALE GENOMIC DNA]</scope>
    <source>
        <strain evidence="5">12NC29</strain>
    </source>
</reference>
<dbReference type="GO" id="GO:0020037">
    <property type="term" value="F:heme binding"/>
    <property type="evidence" value="ECO:0007669"/>
    <property type="project" value="InterPro"/>
</dbReference>
<evidence type="ECO:0000313" key="5">
    <source>
        <dbReference type="EMBL" id="PLW30188.1"/>
    </source>
</evidence>
<comment type="caution">
    <text evidence="5">The sequence shown here is derived from an EMBL/GenBank/DDBJ whole genome shotgun (WGS) entry which is preliminary data.</text>
</comment>
<dbReference type="Proteomes" id="UP000235388">
    <property type="component" value="Unassembled WGS sequence"/>
</dbReference>
<evidence type="ECO:0000256" key="3">
    <source>
        <dbReference type="ARBA" id="ARBA00023004"/>
    </source>
</evidence>
<keyword evidence="3" id="KW-0408">Iron</keyword>
<proteinExistence type="inferred from homology"/>
<dbReference type="InterPro" id="IPR037217">
    <property type="entry name" value="Trp/Indoleamine_2_3_dOase-like"/>
</dbReference>
<dbReference type="GO" id="GO:0005737">
    <property type="term" value="C:cytoplasm"/>
    <property type="evidence" value="ECO:0007669"/>
    <property type="project" value="TreeGrafter"/>
</dbReference>
<keyword evidence="6" id="KW-1185">Reference proteome</keyword>
<organism evidence="5 6">
    <name type="scientific">Puccinia coronata f. sp. avenae</name>
    <dbReference type="NCBI Taxonomy" id="200324"/>
    <lineage>
        <taxon>Eukaryota</taxon>
        <taxon>Fungi</taxon>
        <taxon>Dikarya</taxon>
        <taxon>Basidiomycota</taxon>
        <taxon>Pucciniomycotina</taxon>
        <taxon>Pucciniomycetes</taxon>
        <taxon>Pucciniales</taxon>
        <taxon>Pucciniaceae</taxon>
        <taxon>Puccinia</taxon>
    </lineage>
</organism>
<keyword evidence="2" id="KW-0479">Metal-binding</keyword>
<dbReference type="PANTHER" id="PTHR28657:SF5">
    <property type="entry name" value="INDOLEAMINE 2,3-DIOXYGENASE"/>
    <property type="match status" value="1"/>
</dbReference>
<comment type="similarity">
    <text evidence="1">Belongs to the indoleamine 2,3-dioxygenase family.</text>
</comment>
<dbReference type="AlphaFoldDB" id="A0A2N5TXJ7"/>